<dbReference type="GO" id="GO:0003899">
    <property type="term" value="F:DNA-directed RNA polymerase activity"/>
    <property type="evidence" value="ECO:0007669"/>
    <property type="project" value="InterPro"/>
</dbReference>
<feature type="short sequence motif" description="Interaction with polymerase core subunit RpoC" evidence="6">
    <location>
        <begin position="43"/>
        <end position="46"/>
    </location>
</feature>
<feature type="domain" description="RNA polymerase sigma-70" evidence="7">
    <location>
        <begin position="43"/>
        <end position="56"/>
    </location>
</feature>
<evidence type="ECO:0000313" key="9">
    <source>
        <dbReference type="EMBL" id="KMK15970.1"/>
    </source>
</evidence>
<dbReference type="AlphaFoldDB" id="A0A089PM47"/>
<dbReference type="GO" id="GO:0005737">
    <property type="term" value="C:cytoplasm"/>
    <property type="evidence" value="ECO:0007669"/>
    <property type="project" value="UniProtKB-SubCell"/>
</dbReference>
<keyword evidence="3 6" id="KW-0731">Sigma factor</keyword>
<reference evidence="9 11" key="1">
    <citation type="submission" date="2015-05" db="EMBL/GenBank/DDBJ databases">
        <title>Genome sequences of Pluralibacter gergoviae.</title>
        <authorList>
            <person name="Greninger A.L."/>
            <person name="Miller S."/>
        </authorList>
    </citation>
    <scope>NUCLEOTIDE SEQUENCE [LARGE SCALE GENOMIC DNA]</scope>
    <source>
        <strain evidence="9 11">JS81F13</strain>
    </source>
</reference>
<feature type="DNA-binding region" description="H-T-H motif" evidence="6">
    <location>
        <begin position="207"/>
        <end position="226"/>
    </location>
</feature>
<dbReference type="OrthoDB" id="9799825at2"/>
<feature type="region of interest" description="Sigma-70 factor domain-2" evidence="6">
    <location>
        <begin position="16"/>
        <end position="88"/>
    </location>
</feature>
<dbReference type="SUPFAM" id="SSF88659">
    <property type="entry name" value="Sigma3 and sigma4 domains of RNA polymerase sigma factors"/>
    <property type="match status" value="2"/>
</dbReference>
<keyword evidence="9" id="KW-0282">Flagellum</keyword>
<evidence type="ECO:0000313" key="10">
    <source>
        <dbReference type="EMBL" id="MDQ2309541.1"/>
    </source>
</evidence>
<dbReference type="PATRIC" id="fig|61647.13.peg.1073"/>
<dbReference type="Pfam" id="PF04539">
    <property type="entry name" value="Sigma70_r3"/>
    <property type="match status" value="1"/>
</dbReference>
<dbReference type="FunFam" id="1.10.1740.10:FF:000002">
    <property type="entry name" value="RNA polymerase sigma factor FliA"/>
    <property type="match status" value="1"/>
</dbReference>
<evidence type="ECO:0000256" key="1">
    <source>
        <dbReference type="ARBA" id="ARBA00022490"/>
    </source>
</evidence>
<dbReference type="InterPro" id="IPR014284">
    <property type="entry name" value="RNA_pol_sigma-70_dom"/>
</dbReference>
<dbReference type="CDD" id="cd06171">
    <property type="entry name" value="Sigma70_r4"/>
    <property type="match status" value="1"/>
</dbReference>
<dbReference type="Gene3D" id="1.10.1740.10">
    <property type="match status" value="1"/>
</dbReference>
<dbReference type="NCBIfam" id="TIGR02937">
    <property type="entry name" value="sigma70-ECF"/>
    <property type="match status" value="1"/>
</dbReference>
<dbReference type="NCBIfam" id="TIGR02479">
    <property type="entry name" value="FliA_WhiG"/>
    <property type="match status" value="1"/>
</dbReference>
<dbReference type="EMBL" id="LDZF01000002">
    <property type="protein sequence ID" value="KMK15970.1"/>
    <property type="molecule type" value="Genomic_DNA"/>
</dbReference>
<dbReference type="Proteomes" id="UP001236270">
    <property type="component" value="Unassembled WGS sequence"/>
</dbReference>
<dbReference type="GO" id="GO:0006352">
    <property type="term" value="P:DNA-templated transcription initiation"/>
    <property type="evidence" value="ECO:0007669"/>
    <property type="project" value="UniProtKB-UniRule"/>
</dbReference>
<dbReference type="InterPro" id="IPR013325">
    <property type="entry name" value="RNA_pol_sigma_r2"/>
</dbReference>
<dbReference type="PANTHER" id="PTHR30385:SF7">
    <property type="entry name" value="RNA POLYMERASE SIGMA FACTOR FLIA"/>
    <property type="match status" value="1"/>
</dbReference>
<comment type="caution">
    <text evidence="9">The sequence shown here is derived from an EMBL/GenBank/DDBJ whole genome shotgun (WGS) entry which is preliminary data.</text>
</comment>
<sequence length="243" mass="27820">MPSLYTADGVMDKHSLWQRYIPLVRHEALRLQVRLPASVELDDLLQAGGIGLLSAVERYDALQGTAFTTYAVQRIRGAMLDELRSRDWAPRSVRRNAREVAQAIGQLEQELGRNATETEVAQRLGVPVEEYRQMLLDTNNSQLFSWDEFRDEHGDSIEPVTEAAQRENPLQQLLESSLRQRVIEAIQALPEREQLVLTLYYQEELNLKEIGAVLEVGESRVSQLHSQAIKRLRTKLGRYQDDN</sequence>
<dbReference type="Proteomes" id="UP000036196">
    <property type="component" value="Unassembled WGS sequence"/>
</dbReference>
<dbReference type="RefSeq" id="WP_043083248.1">
    <property type="nucleotide sequence ID" value="NZ_CBCSIS010000005.1"/>
</dbReference>
<reference evidence="10" key="2">
    <citation type="submission" date="2023-08" db="EMBL/GenBank/DDBJ databases">
        <title>WGS of pathogenic bacterial species, Los Angeles County Public Health Laboratories.</title>
        <authorList>
            <person name="Garrigues J.M."/>
            <person name="Green N.M."/>
        </authorList>
    </citation>
    <scope>NUCLEOTIDE SEQUENCE</scope>
    <source>
        <strain evidence="10">LACPHL-BACT-2023-00068</strain>
    </source>
</reference>
<dbReference type="EMBL" id="JAVDNV010000006">
    <property type="protein sequence ID" value="MDQ2309541.1"/>
    <property type="molecule type" value="Genomic_DNA"/>
</dbReference>
<organism evidence="9 11">
    <name type="scientific">Pluralibacter gergoviae</name>
    <name type="common">Enterobacter gergoviae</name>
    <dbReference type="NCBI Taxonomy" id="61647"/>
    <lineage>
        <taxon>Bacteria</taxon>
        <taxon>Pseudomonadati</taxon>
        <taxon>Pseudomonadota</taxon>
        <taxon>Gammaproteobacteria</taxon>
        <taxon>Enterobacterales</taxon>
        <taxon>Enterobacteriaceae</taxon>
        <taxon>Pluralibacter</taxon>
    </lineage>
</organism>
<keyword evidence="2 6" id="KW-0805">Transcription regulation</keyword>
<dbReference type="InterPro" id="IPR000943">
    <property type="entry name" value="RNA_pol_sigma70"/>
</dbReference>
<dbReference type="InterPro" id="IPR007627">
    <property type="entry name" value="RNA_pol_sigma70_r2"/>
</dbReference>
<dbReference type="PROSITE" id="PS00715">
    <property type="entry name" value="SIGMA70_1"/>
    <property type="match status" value="1"/>
</dbReference>
<evidence type="ECO:0000259" key="7">
    <source>
        <dbReference type="PROSITE" id="PS00715"/>
    </source>
</evidence>
<keyword evidence="9" id="KW-0969">Cilium</keyword>
<evidence type="ECO:0000256" key="3">
    <source>
        <dbReference type="ARBA" id="ARBA00023082"/>
    </source>
</evidence>
<evidence type="ECO:0000256" key="6">
    <source>
        <dbReference type="HAMAP-Rule" id="MF_00962"/>
    </source>
</evidence>
<dbReference type="PROSITE" id="PS00716">
    <property type="entry name" value="SIGMA70_2"/>
    <property type="match status" value="1"/>
</dbReference>
<dbReference type="NCBIfam" id="NF005413">
    <property type="entry name" value="PRK06986.1"/>
    <property type="match status" value="1"/>
</dbReference>
<dbReference type="InterPro" id="IPR007630">
    <property type="entry name" value="RNA_pol_sigma70_r4"/>
</dbReference>
<evidence type="ECO:0000259" key="8">
    <source>
        <dbReference type="PROSITE" id="PS00716"/>
    </source>
</evidence>
<keyword evidence="1 6" id="KW-0963">Cytoplasm</keyword>
<keyword evidence="4 6" id="KW-0238">DNA-binding</keyword>
<keyword evidence="11" id="KW-1185">Reference proteome</keyword>
<dbReference type="KEGG" id="pge:LG71_14105"/>
<protein>
    <recommendedName>
        <fullName evidence="6">RNA polymerase sigma factor FliA</fullName>
    </recommendedName>
    <alternativeName>
        <fullName evidence="6">RNA polymerase sigma factor for flagellar operon</fullName>
    </alternativeName>
    <alternativeName>
        <fullName evidence="6">Sigma F</fullName>
    </alternativeName>
    <alternativeName>
        <fullName evidence="6">Sigma-28</fullName>
    </alternativeName>
</protein>
<feature type="region of interest" description="Sigma-70 factor domain-3" evidence="6">
    <location>
        <begin position="96"/>
        <end position="166"/>
    </location>
</feature>
<dbReference type="InterPro" id="IPR007624">
    <property type="entry name" value="RNA_pol_sigma70_r3"/>
</dbReference>
<comment type="function">
    <text evidence="6">Sigma factors are initiation factors that promote the attachment of RNA polymerase to specific initiation sites and are then released. This sigma factor controls the expression of flagella-related genes.</text>
</comment>
<dbReference type="PRINTS" id="PR00046">
    <property type="entry name" value="SIGMA70FCT"/>
</dbReference>
<evidence type="ECO:0000256" key="4">
    <source>
        <dbReference type="ARBA" id="ARBA00023125"/>
    </source>
</evidence>
<dbReference type="GO" id="GO:0016987">
    <property type="term" value="F:sigma factor activity"/>
    <property type="evidence" value="ECO:0007669"/>
    <property type="project" value="UniProtKB-UniRule"/>
</dbReference>
<dbReference type="FunFam" id="1.20.140.160:FF:000001">
    <property type="entry name" value="RNA polymerase sigma factor FliA"/>
    <property type="match status" value="1"/>
</dbReference>
<dbReference type="STRING" id="61647.LG71_14105"/>
<dbReference type="PANTHER" id="PTHR30385">
    <property type="entry name" value="SIGMA FACTOR F FLAGELLAR"/>
    <property type="match status" value="1"/>
</dbReference>
<gene>
    <name evidence="6 9" type="primary">fliA</name>
    <name evidence="9" type="ORF">ABW06_01680</name>
    <name evidence="10" type="ORF">RBJ30_10565</name>
</gene>
<dbReference type="Pfam" id="PF04542">
    <property type="entry name" value="Sigma70_r2"/>
    <property type="match status" value="1"/>
</dbReference>
<name>A0A089PM47_PLUGE</name>
<dbReference type="GO" id="GO:0003677">
    <property type="term" value="F:DNA binding"/>
    <property type="evidence" value="ECO:0007669"/>
    <property type="project" value="UniProtKB-UniRule"/>
</dbReference>
<dbReference type="SUPFAM" id="SSF88946">
    <property type="entry name" value="Sigma2 domain of RNA polymerase sigma factors"/>
    <property type="match status" value="1"/>
</dbReference>
<dbReference type="Gene3D" id="1.20.140.160">
    <property type="match status" value="1"/>
</dbReference>
<keyword evidence="5 6" id="KW-0804">Transcription</keyword>
<dbReference type="Pfam" id="PF04545">
    <property type="entry name" value="Sigma70_r4"/>
    <property type="match status" value="1"/>
</dbReference>
<feature type="region of interest" description="Sigma-70 factor domain-4" evidence="6">
    <location>
        <begin position="185"/>
        <end position="233"/>
    </location>
</feature>
<dbReference type="GeneID" id="61385549"/>
<comment type="similarity">
    <text evidence="6">Belongs to the sigma-70 factor family. FliA subfamily.</text>
</comment>
<comment type="subcellular location">
    <subcellularLocation>
        <location evidence="6">Cytoplasm</location>
    </subcellularLocation>
</comment>
<dbReference type="eggNOG" id="COG1191">
    <property type="taxonomic scope" value="Bacteria"/>
</dbReference>
<evidence type="ECO:0000313" key="11">
    <source>
        <dbReference type="Proteomes" id="UP000036196"/>
    </source>
</evidence>
<dbReference type="InterPro" id="IPR012845">
    <property type="entry name" value="RNA_pol_sigma_FliA_WhiG"/>
</dbReference>
<dbReference type="InterPro" id="IPR013324">
    <property type="entry name" value="RNA_pol_sigma_r3/r4-like"/>
</dbReference>
<dbReference type="HAMAP" id="MF_00962">
    <property type="entry name" value="Sigma70_FliA"/>
    <property type="match status" value="1"/>
</dbReference>
<dbReference type="PIRSF" id="PIRSF000770">
    <property type="entry name" value="RNA_pol_sigma-SigE/K"/>
    <property type="match status" value="1"/>
</dbReference>
<evidence type="ECO:0000256" key="2">
    <source>
        <dbReference type="ARBA" id="ARBA00023015"/>
    </source>
</evidence>
<proteinExistence type="inferred from homology"/>
<keyword evidence="9" id="KW-0966">Cell projection</keyword>
<feature type="domain" description="RNA polymerase sigma-70" evidence="8">
    <location>
        <begin position="206"/>
        <end position="232"/>
    </location>
</feature>
<accession>A0A089PM47</accession>
<dbReference type="InterPro" id="IPR028617">
    <property type="entry name" value="Sigma70_FliA"/>
</dbReference>
<evidence type="ECO:0000256" key="5">
    <source>
        <dbReference type="ARBA" id="ARBA00023163"/>
    </source>
</evidence>